<evidence type="ECO:0000256" key="2">
    <source>
        <dbReference type="ARBA" id="ARBA00022737"/>
    </source>
</evidence>
<feature type="repeat" description="WD" evidence="3">
    <location>
        <begin position="1"/>
        <end position="31"/>
    </location>
</feature>
<keyword evidence="2" id="KW-0677">Repeat</keyword>
<dbReference type="AlphaFoldDB" id="X6MYH9"/>
<name>X6MYH9_RETFI</name>
<keyword evidence="1 3" id="KW-0853">WD repeat</keyword>
<keyword evidence="5" id="KW-1185">Reference proteome</keyword>
<sequence>GHTGSVLNVQWSPAHRNLLASYANDQTIRIWHPHSGSKSWDRCHVVKQAAKHEKEQIIDMKWQNITTTSPLLGYSDTNGTLRLLNVQNLHSQIAFVSHSYEHLVKEHWTVKHAGSKFAFGTNYIVGTHGNNLNVVDCVKGKRVGILKKHKAVVTACDITPMPQKKALKTCIAHRQTSTVSEKENLDNDQNQSQNQNHNNDFDVLISCHSASSLVASSDENNDIYFWALSDDTYQGTFLNQISNAHQYEYDTHSTKNSATSSAHKSSPKKLISNLCFLNDGQWLLSTGGDGIVKLWDCTQYV</sequence>
<gene>
    <name evidence="4" type="ORF">RFI_18148</name>
</gene>
<dbReference type="PANTHER" id="PTHR19879:SF9">
    <property type="entry name" value="TRANSCRIPTION INITIATION FACTOR TFIID SUBUNIT 5"/>
    <property type="match status" value="1"/>
</dbReference>
<dbReference type="Gene3D" id="2.130.10.10">
    <property type="entry name" value="YVTN repeat-like/Quinoprotein amine dehydrogenase"/>
    <property type="match status" value="2"/>
</dbReference>
<dbReference type="InterPro" id="IPR036322">
    <property type="entry name" value="WD40_repeat_dom_sf"/>
</dbReference>
<dbReference type="Proteomes" id="UP000023152">
    <property type="component" value="Unassembled WGS sequence"/>
</dbReference>
<evidence type="ECO:0000313" key="4">
    <source>
        <dbReference type="EMBL" id="ETO19090.1"/>
    </source>
</evidence>
<organism evidence="4 5">
    <name type="scientific">Reticulomyxa filosa</name>
    <dbReference type="NCBI Taxonomy" id="46433"/>
    <lineage>
        <taxon>Eukaryota</taxon>
        <taxon>Sar</taxon>
        <taxon>Rhizaria</taxon>
        <taxon>Retaria</taxon>
        <taxon>Foraminifera</taxon>
        <taxon>Monothalamids</taxon>
        <taxon>Reticulomyxidae</taxon>
        <taxon>Reticulomyxa</taxon>
    </lineage>
</organism>
<dbReference type="Pfam" id="PF00400">
    <property type="entry name" value="WD40"/>
    <property type="match status" value="2"/>
</dbReference>
<dbReference type="InterPro" id="IPR015943">
    <property type="entry name" value="WD40/YVTN_repeat-like_dom_sf"/>
</dbReference>
<dbReference type="OrthoDB" id="340259at2759"/>
<proteinExistence type="predicted"/>
<accession>X6MYH9</accession>
<dbReference type="PROSITE" id="PS50294">
    <property type="entry name" value="WD_REPEATS_REGION"/>
    <property type="match status" value="2"/>
</dbReference>
<dbReference type="SMART" id="SM00320">
    <property type="entry name" value="WD40"/>
    <property type="match status" value="3"/>
</dbReference>
<evidence type="ECO:0000256" key="3">
    <source>
        <dbReference type="PROSITE-ProRule" id="PRU00221"/>
    </source>
</evidence>
<feature type="repeat" description="WD" evidence="3">
    <location>
        <begin position="271"/>
        <end position="296"/>
    </location>
</feature>
<dbReference type="EMBL" id="ASPP01014034">
    <property type="protein sequence ID" value="ETO19090.1"/>
    <property type="molecule type" value="Genomic_DNA"/>
</dbReference>
<reference evidence="4 5" key="1">
    <citation type="journal article" date="2013" name="Curr. Biol.">
        <title>The Genome of the Foraminiferan Reticulomyxa filosa.</title>
        <authorList>
            <person name="Glockner G."/>
            <person name="Hulsmann N."/>
            <person name="Schleicher M."/>
            <person name="Noegel A.A."/>
            <person name="Eichinger L."/>
            <person name="Gallinger C."/>
            <person name="Pawlowski J."/>
            <person name="Sierra R."/>
            <person name="Euteneuer U."/>
            <person name="Pillet L."/>
            <person name="Moustafa A."/>
            <person name="Platzer M."/>
            <person name="Groth M."/>
            <person name="Szafranski K."/>
            <person name="Schliwa M."/>
        </authorList>
    </citation>
    <scope>NUCLEOTIDE SEQUENCE [LARGE SCALE GENOMIC DNA]</scope>
</reference>
<comment type="caution">
    <text evidence="4">The sequence shown here is derived from an EMBL/GenBank/DDBJ whole genome shotgun (WGS) entry which is preliminary data.</text>
</comment>
<dbReference type="SUPFAM" id="SSF50978">
    <property type="entry name" value="WD40 repeat-like"/>
    <property type="match status" value="1"/>
</dbReference>
<evidence type="ECO:0000256" key="1">
    <source>
        <dbReference type="ARBA" id="ARBA00022574"/>
    </source>
</evidence>
<dbReference type="InterPro" id="IPR019775">
    <property type="entry name" value="WD40_repeat_CS"/>
</dbReference>
<dbReference type="InterPro" id="IPR001680">
    <property type="entry name" value="WD40_rpt"/>
</dbReference>
<evidence type="ECO:0000313" key="5">
    <source>
        <dbReference type="Proteomes" id="UP000023152"/>
    </source>
</evidence>
<dbReference type="PROSITE" id="PS00678">
    <property type="entry name" value="WD_REPEATS_1"/>
    <property type="match status" value="1"/>
</dbReference>
<protein>
    <submittedName>
        <fullName evidence="4">Uncharacterized protein</fullName>
    </submittedName>
</protein>
<dbReference type="PROSITE" id="PS50082">
    <property type="entry name" value="WD_REPEATS_2"/>
    <property type="match status" value="2"/>
</dbReference>
<feature type="non-terminal residue" evidence="4">
    <location>
        <position position="1"/>
    </location>
</feature>
<dbReference type="PANTHER" id="PTHR19879">
    <property type="entry name" value="TRANSCRIPTION INITIATION FACTOR TFIID"/>
    <property type="match status" value="1"/>
</dbReference>